<accession>A0AAD8Y8A1</accession>
<evidence type="ECO:0000313" key="2">
    <source>
        <dbReference type="EMBL" id="KAK1741654.1"/>
    </source>
</evidence>
<dbReference type="AlphaFoldDB" id="A0AAD8Y8A1"/>
<feature type="transmembrane region" description="Helical" evidence="1">
    <location>
        <begin position="128"/>
        <end position="145"/>
    </location>
</feature>
<feature type="transmembrane region" description="Helical" evidence="1">
    <location>
        <begin position="277"/>
        <end position="296"/>
    </location>
</feature>
<feature type="transmembrane region" description="Helical" evidence="1">
    <location>
        <begin position="157"/>
        <end position="177"/>
    </location>
</feature>
<proteinExistence type="predicted"/>
<comment type="caution">
    <text evidence="2">The sequence shown here is derived from an EMBL/GenBank/DDBJ whole genome shotgun (WGS) entry which is preliminary data.</text>
</comment>
<feature type="transmembrane region" description="Helical" evidence="1">
    <location>
        <begin position="430"/>
        <end position="446"/>
    </location>
</feature>
<organism evidence="2 3">
    <name type="scientific">Skeletonema marinoi</name>
    <dbReference type="NCBI Taxonomy" id="267567"/>
    <lineage>
        <taxon>Eukaryota</taxon>
        <taxon>Sar</taxon>
        <taxon>Stramenopiles</taxon>
        <taxon>Ochrophyta</taxon>
        <taxon>Bacillariophyta</taxon>
        <taxon>Coscinodiscophyceae</taxon>
        <taxon>Thalassiosirophycidae</taxon>
        <taxon>Thalassiosirales</taxon>
        <taxon>Skeletonemataceae</taxon>
        <taxon>Skeletonema</taxon>
        <taxon>Skeletonema marinoi-dohrnii complex</taxon>
    </lineage>
</organism>
<name>A0AAD8Y8A1_9STRA</name>
<protein>
    <submittedName>
        <fullName evidence="2">Uncharacterized protein</fullName>
    </submittedName>
</protein>
<evidence type="ECO:0000256" key="1">
    <source>
        <dbReference type="SAM" id="Phobius"/>
    </source>
</evidence>
<gene>
    <name evidence="2" type="ORF">QTG54_007227</name>
</gene>
<keyword evidence="1" id="KW-0812">Transmembrane</keyword>
<sequence length="513" mass="59507">MNLQKIFAHKKSSIETQIQIALPLLNMAFGSASPDSGVDPRPPALNLTSWDDMCTEGGITFIIVLALIALYMIKKWSNLANNWSNKTVTSPFYSKSEEQDQSRFLPRVIEKIEEYFVLPFVPRDLDSHVMWIFFWFFITTIPMAINRYYKKRWENDVFALQGPFNLISHLFGCGMLNTTTIQYTEDLEENPPRLFSKPLTSAKYERIDWYLFFHLSIGLLWLCAASLQIYKHKVGGWSFEREEHWKTHRIFGEVSLLIALLHTLMMTYITFENPVKQAPIIVIGYLGMVIQSIKLLHRGFKFARLTARSTGDEKKRFKKLHEMSMFILYVKTIRGSGTIRISAWLLWIVGQFLSPDMRDIIDRSCCQNYAEQGIGDASACWKPVFLNLFTMNFINDWLELLYIHMKIHDDDGKAVTATVREEKQLIWNKFALRVIGIIPTFPLIILDDSISQWSLNFPQPLQFIIGNLAKIFAYAMILVLFFVELFFDTFPKTLASIQGFFQPDDEPVAVKED</sequence>
<feature type="transmembrane region" description="Helical" evidence="1">
    <location>
        <begin position="250"/>
        <end position="271"/>
    </location>
</feature>
<feature type="transmembrane region" description="Helical" evidence="1">
    <location>
        <begin position="53"/>
        <end position="73"/>
    </location>
</feature>
<dbReference type="EMBL" id="JATAAI010000012">
    <property type="protein sequence ID" value="KAK1741654.1"/>
    <property type="molecule type" value="Genomic_DNA"/>
</dbReference>
<evidence type="ECO:0000313" key="3">
    <source>
        <dbReference type="Proteomes" id="UP001224775"/>
    </source>
</evidence>
<keyword evidence="3" id="KW-1185">Reference proteome</keyword>
<reference evidence="2" key="1">
    <citation type="submission" date="2023-06" db="EMBL/GenBank/DDBJ databases">
        <title>Survivors Of The Sea: Transcriptome response of Skeletonema marinoi to long-term dormancy.</title>
        <authorList>
            <person name="Pinder M.I.M."/>
            <person name="Kourtchenko O."/>
            <person name="Robertson E.K."/>
            <person name="Larsson T."/>
            <person name="Maumus F."/>
            <person name="Osuna-Cruz C.M."/>
            <person name="Vancaester E."/>
            <person name="Stenow R."/>
            <person name="Vandepoele K."/>
            <person name="Ploug H."/>
            <person name="Bruchert V."/>
            <person name="Godhe A."/>
            <person name="Topel M."/>
        </authorList>
    </citation>
    <scope>NUCLEOTIDE SEQUENCE</scope>
    <source>
        <strain evidence="2">R05AC</strain>
    </source>
</reference>
<keyword evidence="1" id="KW-1133">Transmembrane helix</keyword>
<feature type="transmembrane region" description="Helical" evidence="1">
    <location>
        <begin position="209"/>
        <end position="230"/>
    </location>
</feature>
<keyword evidence="1" id="KW-0472">Membrane</keyword>
<feature type="transmembrane region" description="Helical" evidence="1">
    <location>
        <begin position="461"/>
        <end position="487"/>
    </location>
</feature>
<dbReference type="Proteomes" id="UP001224775">
    <property type="component" value="Unassembled WGS sequence"/>
</dbReference>